<name>A0ABN8ZEE2_RANTA</name>
<organism evidence="2 3">
    <name type="scientific">Rangifer tarandus platyrhynchus</name>
    <name type="common">Svalbard reindeer</name>
    <dbReference type="NCBI Taxonomy" id="3082113"/>
    <lineage>
        <taxon>Eukaryota</taxon>
        <taxon>Metazoa</taxon>
        <taxon>Chordata</taxon>
        <taxon>Craniata</taxon>
        <taxon>Vertebrata</taxon>
        <taxon>Euteleostomi</taxon>
        <taxon>Mammalia</taxon>
        <taxon>Eutheria</taxon>
        <taxon>Laurasiatheria</taxon>
        <taxon>Artiodactyla</taxon>
        <taxon>Ruminantia</taxon>
        <taxon>Pecora</taxon>
        <taxon>Cervidae</taxon>
        <taxon>Odocoileinae</taxon>
        <taxon>Rangifer</taxon>
    </lineage>
</organism>
<evidence type="ECO:0000313" key="3">
    <source>
        <dbReference type="Proteomes" id="UP001176941"/>
    </source>
</evidence>
<protein>
    <submittedName>
        <fullName evidence="2">Uncharacterized protein</fullName>
    </submittedName>
</protein>
<dbReference type="Proteomes" id="UP001176941">
    <property type="component" value="Chromosome 30"/>
</dbReference>
<proteinExistence type="predicted"/>
<dbReference type="EMBL" id="OX459966">
    <property type="protein sequence ID" value="CAI9171351.1"/>
    <property type="molecule type" value="Genomic_DNA"/>
</dbReference>
<evidence type="ECO:0000313" key="2">
    <source>
        <dbReference type="EMBL" id="CAI9171351.1"/>
    </source>
</evidence>
<keyword evidence="3" id="KW-1185">Reference proteome</keyword>
<feature type="region of interest" description="Disordered" evidence="1">
    <location>
        <begin position="54"/>
        <end position="75"/>
    </location>
</feature>
<evidence type="ECO:0000256" key="1">
    <source>
        <dbReference type="SAM" id="MobiDB-lite"/>
    </source>
</evidence>
<gene>
    <name evidence="2" type="ORF">MRATA1EN1_LOCUS20313</name>
</gene>
<reference evidence="2" key="1">
    <citation type="submission" date="2023-04" db="EMBL/GenBank/DDBJ databases">
        <authorList>
            <consortium name="ELIXIR-Norway"/>
        </authorList>
    </citation>
    <scope>NUCLEOTIDE SEQUENCE [LARGE SCALE GENOMIC DNA]</scope>
</reference>
<accession>A0ABN8ZEE2</accession>
<sequence>MALSVSLGNQTPFPIKQVPLGWKVVDMCCEGTNISGSSAETWLPSKLNPYMGVVLGGEGESGPTAQRETSEDMGEEVEGAAALGVRHKTDTSS</sequence>